<evidence type="ECO:0000313" key="2">
    <source>
        <dbReference type="Proteomes" id="UP000178700"/>
    </source>
</evidence>
<dbReference type="AlphaFoldDB" id="A0A1F6V2T3"/>
<accession>A0A1F6V2T3</accession>
<organism evidence="1 2">
    <name type="scientific">Candidatus Nomurabacteria bacterium RIFCSPHIGHO2_01_FULL_39_10</name>
    <dbReference type="NCBI Taxonomy" id="1801733"/>
    <lineage>
        <taxon>Bacteria</taxon>
        <taxon>Candidatus Nomuraibacteriota</taxon>
    </lineage>
</organism>
<reference evidence="1 2" key="1">
    <citation type="journal article" date="2016" name="Nat. Commun.">
        <title>Thousands of microbial genomes shed light on interconnected biogeochemical processes in an aquifer system.</title>
        <authorList>
            <person name="Anantharaman K."/>
            <person name="Brown C.T."/>
            <person name="Hug L.A."/>
            <person name="Sharon I."/>
            <person name="Castelle C.J."/>
            <person name="Probst A.J."/>
            <person name="Thomas B.C."/>
            <person name="Singh A."/>
            <person name="Wilkins M.J."/>
            <person name="Karaoz U."/>
            <person name="Brodie E.L."/>
            <person name="Williams K.H."/>
            <person name="Hubbard S.S."/>
            <person name="Banfield J.F."/>
        </authorList>
    </citation>
    <scope>NUCLEOTIDE SEQUENCE [LARGE SCALE GENOMIC DNA]</scope>
</reference>
<comment type="caution">
    <text evidence="1">The sequence shown here is derived from an EMBL/GenBank/DDBJ whole genome shotgun (WGS) entry which is preliminary data.</text>
</comment>
<evidence type="ECO:0000313" key="1">
    <source>
        <dbReference type="EMBL" id="OGI63938.1"/>
    </source>
</evidence>
<dbReference type="Proteomes" id="UP000178700">
    <property type="component" value="Unassembled WGS sequence"/>
</dbReference>
<protein>
    <submittedName>
        <fullName evidence="1">Uncharacterized protein</fullName>
    </submittedName>
</protein>
<proteinExistence type="predicted"/>
<sequence length="65" mass="6979">MDSFGASAAGTAMDEISFIGVKLGELLLEVGLVEVDVYGVWEVLFLVFFRCADVENLDGISCIFG</sequence>
<name>A0A1F6V2T3_9BACT</name>
<gene>
    <name evidence="1" type="ORF">A2642_00205</name>
</gene>
<dbReference type="EMBL" id="MFTJ01000062">
    <property type="protein sequence ID" value="OGI63938.1"/>
    <property type="molecule type" value="Genomic_DNA"/>
</dbReference>